<reference evidence="2 3" key="1">
    <citation type="journal article" date="2016" name="Front. Microbiol.">
        <title>Genome and transcriptome sequences reveal the specific parasitism of the nematophagous Purpureocillium lilacinum 36-1.</title>
        <authorList>
            <person name="Xie J."/>
            <person name="Li S."/>
            <person name="Mo C."/>
            <person name="Xiao X."/>
            <person name="Peng D."/>
            <person name="Wang G."/>
            <person name="Xiao Y."/>
        </authorList>
    </citation>
    <scope>NUCLEOTIDE SEQUENCE [LARGE SCALE GENOMIC DNA]</scope>
    <source>
        <strain evidence="2 3">36-1</strain>
    </source>
</reference>
<sequence length="434" mass="47195">MQNRCLSPLSFVESFPLARSLHAWHDTHKQPLFLTTFLRAQTLFARSQRTGQRRDKRLSTFRFRSRRESLGLPTDMGGGVTRRAFPSQPEPFGAHDTVAAGAGGDGTNRAGVVRRYRVPFSHGLDGTCKLDSIPSPSEPPARCARRSMPLRECAGRRRSPSPATGAVAIAKTGQSVRWRAVAAARREKQTEQVTLCPPFDTPNSRRLCASEPFGDGPILWMGVAKAASRLGCRRLPSTTASRSLVPAVRSWRARWPYGTSIDASAEKFPRGVTRKKQSLRPSGAGCEIRGTRVDGTGKGTSLHLIRATWTRRPGRGFPARGSSRTLHRPVRGEAMEEPSMDALGASMVPQWSPSQPLGLRLSSSPVRVTTKVKASKKKQIPPPVSDALCSLGSYMLLGFVVAGGVLGSWDGVGRRIGEEARAPTASRRGKENTE</sequence>
<organism evidence="2 3">
    <name type="scientific">Purpureocillium lilacinum</name>
    <name type="common">Paecilomyces lilacinus</name>
    <dbReference type="NCBI Taxonomy" id="33203"/>
    <lineage>
        <taxon>Eukaryota</taxon>
        <taxon>Fungi</taxon>
        <taxon>Dikarya</taxon>
        <taxon>Ascomycota</taxon>
        <taxon>Pezizomycotina</taxon>
        <taxon>Sordariomycetes</taxon>
        <taxon>Hypocreomycetidae</taxon>
        <taxon>Hypocreales</taxon>
        <taxon>Ophiocordycipitaceae</taxon>
        <taxon>Purpureocillium</taxon>
    </lineage>
</organism>
<evidence type="ECO:0000313" key="2">
    <source>
        <dbReference type="EMBL" id="PWI75266.1"/>
    </source>
</evidence>
<accession>A0A2U3EL77</accession>
<proteinExistence type="predicted"/>
<feature type="region of interest" description="Disordered" evidence="1">
    <location>
        <begin position="272"/>
        <end position="293"/>
    </location>
</feature>
<gene>
    <name evidence="2" type="ORF">PCL_05924</name>
</gene>
<evidence type="ECO:0000256" key="1">
    <source>
        <dbReference type="SAM" id="MobiDB-lite"/>
    </source>
</evidence>
<name>A0A2U3EL77_PURLI</name>
<dbReference type="Proteomes" id="UP000245956">
    <property type="component" value="Unassembled WGS sequence"/>
</dbReference>
<evidence type="ECO:0000313" key="3">
    <source>
        <dbReference type="Proteomes" id="UP000245956"/>
    </source>
</evidence>
<dbReference type="AlphaFoldDB" id="A0A2U3EL77"/>
<comment type="caution">
    <text evidence="2">The sequence shown here is derived from an EMBL/GenBank/DDBJ whole genome shotgun (WGS) entry which is preliminary data.</text>
</comment>
<protein>
    <submittedName>
        <fullName evidence="2">Uncharacterized protein</fullName>
    </submittedName>
</protein>
<dbReference type="EMBL" id="LCWV01000002">
    <property type="protein sequence ID" value="PWI75266.1"/>
    <property type="molecule type" value="Genomic_DNA"/>
</dbReference>